<reference evidence="2 3" key="1">
    <citation type="submission" date="2020-08" db="EMBL/GenBank/DDBJ databases">
        <title>Genomic Encyclopedia of Type Strains, Phase IV (KMG-IV): sequencing the most valuable type-strain genomes for metagenomic binning, comparative biology and taxonomic classification.</title>
        <authorList>
            <person name="Goeker M."/>
        </authorList>
    </citation>
    <scope>NUCLEOTIDE SEQUENCE [LARGE SCALE GENOMIC DNA]</scope>
    <source>
        <strain evidence="2 3">DSM 7050</strain>
    </source>
</reference>
<dbReference type="Proteomes" id="UP000539538">
    <property type="component" value="Unassembled WGS sequence"/>
</dbReference>
<keyword evidence="3" id="KW-1185">Reference proteome</keyword>
<evidence type="ECO:0000313" key="2">
    <source>
        <dbReference type="EMBL" id="MBB4649981.1"/>
    </source>
</evidence>
<protein>
    <submittedName>
        <fullName evidence="2">Uncharacterized protein</fullName>
    </submittedName>
</protein>
<evidence type="ECO:0000256" key="1">
    <source>
        <dbReference type="SAM" id="MobiDB-lite"/>
    </source>
</evidence>
<feature type="region of interest" description="Disordered" evidence="1">
    <location>
        <begin position="32"/>
        <end position="54"/>
    </location>
</feature>
<proteinExistence type="predicted"/>
<evidence type="ECO:0000313" key="3">
    <source>
        <dbReference type="Proteomes" id="UP000539538"/>
    </source>
</evidence>
<organism evidence="2 3">
    <name type="scientific">Aminobacter niigataensis</name>
    <dbReference type="NCBI Taxonomy" id="83265"/>
    <lineage>
        <taxon>Bacteria</taxon>
        <taxon>Pseudomonadati</taxon>
        <taxon>Pseudomonadota</taxon>
        <taxon>Alphaproteobacteria</taxon>
        <taxon>Hyphomicrobiales</taxon>
        <taxon>Phyllobacteriaceae</taxon>
        <taxon>Aminobacter</taxon>
    </lineage>
</organism>
<dbReference type="EMBL" id="JACHOT010000001">
    <property type="protein sequence ID" value="MBB4649981.1"/>
    <property type="molecule type" value="Genomic_DNA"/>
</dbReference>
<name>A0ABR6L1R6_9HYPH</name>
<gene>
    <name evidence="2" type="ORF">GGQ99_001703</name>
</gene>
<sequence>MAAIGDANRDGRGLSFLYGIVENEHRNRQLPCNPHAESGSRVQEQKIQRISGKNRRKFGEISHATLRKVERPDHRYISFDIHFQFEIIEIELRNILKLLQCEKATKA</sequence>
<accession>A0ABR6L1R6</accession>
<dbReference type="RefSeq" id="WP_183262018.1">
    <property type="nucleotide sequence ID" value="NZ_BAAAVZ010000003.1"/>
</dbReference>
<comment type="caution">
    <text evidence="2">The sequence shown here is derived from an EMBL/GenBank/DDBJ whole genome shotgun (WGS) entry which is preliminary data.</text>
</comment>